<evidence type="ECO:0000313" key="1">
    <source>
        <dbReference type="EMBL" id="OAH50995.1"/>
    </source>
</evidence>
<proteinExistence type="predicted"/>
<dbReference type="RefSeq" id="WP_064001508.1">
    <property type="nucleotide sequence ID" value="NZ_LSTV01000001.1"/>
</dbReference>
<dbReference type="GO" id="GO:0009691">
    <property type="term" value="P:cytokinin biosynthetic process"/>
    <property type="evidence" value="ECO:0007669"/>
    <property type="project" value="InterPro"/>
</dbReference>
<dbReference type="InterPro" id="IPR031100">
    <property type="entry name" value="LOG_fam"/>
</dbReference>
<dbReference type="SUPFAM" id="SSF102405">
    <property type="entry name" value="MCP/YpsA-like"/>
    <property type="match status" value="1"/>
</dbReference>
<dbReference type="Pfam" id="PF03641">
    <property type="entry name" value="Lysine_decarbox"/>
    <property type="match status" value="1"/>
</dbReference>
<dbReference type="PANTHER" id="PTHR43393:SF2">
    <property type="entry name" value="CYTOKININ RIBOSIDE 5'-MONOPHOSPHATE PHOSPHORIBOHYDROLASE"/>
    <property type="match status" value="1"/>
</dbReference>
<dbReference type="NCBIfam" id="TIGR00730">
    <property type="entry name" value="Rossman fold protein, TIGR00730 family"/>
    <property type="match status" value="1"/>
</dbReference>
<evidence type="ECO:0000313" key="2">
    <source>
        <dbReference type="Proteomes" id="UP000076998"/>
    </source>
</evidence>
<reference evidence="1 2" key="1">
    <citation type="submission" date="2016-02" db="EMBL/GenBank/DDBJ databases">
        <authorList>
            <person name="Wen L."/>
            <person name="He K."/>
            <person name="Yang H."/>
        </authorList>
    </citation>
    <scope>NUCLEOTIDE SEQUENCE [LARGE SCALE GENOMIC DNA]</scope>
    <source>
        <strain evidence="1 2">CD11_3</strain>
    </source>
</reference>
<name>A0A177KDS9_9MICO</name>
<dbReference type="InterPro" id="IPR052341">
    <property type="entry name" value="LOG_family_nucleotidases"/>
</dbReference>
<sequence length="359" mass="38713">MSPSPTSSLDGDVTDAVRALLTDAGVTDDADLVARILVTGLGMGVDDTDRLDLKIASAALSEMRSAFGLFAPYRGTPKVTIFGSARTRANDPLYRAAAEIAGALAQRGWMVVTGAGPGIMQAAAEGAGPEHSLGVSIRLPFEEKPNAVIAEADRVVAMKYFFTRKLMLVKESRGFVCVPGGFGTLDELFELLTLQQTGKAEPTPIVLLDAPGGTFWQGLERFASDHLIPSGVISPDDLDRVLVTDSVAAAEAEITGFWRNYDSLRWIGSRLVLRLCAEPTDAEVADLSDRFSHLLTGGRIQRTAPLRRERQDDDRLEMPRLLLDFDRHRIGELHHLIRAINALPSAPPATPPTEPHAVG</sequence>
<dbReference type="Proteomes" id="UP000076998">
    <property type="component" value="Unassembled WGS sequence"/>
</dbReference>
<protein>
    <recommendedName>
        <fullName evidence="3">TIGR00730 family Rossman fold protein</fullName>
    </recommendedName>
</protein>
<dbReference type="Gene3D" id="3.40.50.450">
    <property type="match status" value="1"/>
</dbReference>
<dbReference type="EMBL" id="LSTV01000001">
    <property type="protein sequence ID" value="OAH50995.1"/>
    <property type="molecule type" value="Genomic_DNA"/>
</dbReference>
<gene>
    <name evidence="1" type="ORF">AYL44_01560</name>
</gene>
<dbReference type="GO" id="GO:0016787">
    <property type="term" value="F:hydrolase activity"/>
    <property type="evidence" value="ECO:0007669"/>
    <property type="project" value="InterPro"/>
</dbReference>
<accession>A0A177KDS9</accession>
<dbReference type="PANTHER" id="PTHR43393">
    <property type="entry name" value="CYTOKININ RIBOSIDE 5'-MONOPHOSPHATE PHOSPHORIBOHYDROLASE"/>
    <property type="match status" value="1"/>
</dbReference>
<dbReference type="InterPro" id="IPR005269">
    <property type="entry name" value="LOG"/>
</dbReference>
<organism evidence="1 2">
    <name type="scientific">Microbacterium oleivorans</name>
    <dbReference type="NCBI Taxonomy" id="273677"/>
    <lineage>
        <taxon>Bacteria</taxon>
        <taxon>Bacillati</taxon>
        <taxon>Actinomycetota</taxon>
        <taxon>Actinomycetes</taxon>
        <taxon>Micrococcales</taxon>
        <taxon>Microbacteriaceae</taxon>
        <taxon>Microbacterium</taxon>
    </lineage>
</organism>
<dbReference type="OrthoDB" id="9801098at2"/>
<evidence type="ECO:0008006" key="3">
    <source>
        <dbReference type="Google" id="ProtNLM"/>
    </source>
</evidence>
<dbReference type="GO" id="GO:0005829">
    <property type="term" value="C:cytosol"/>
    <property type="evidence" value="ECO:0007669"/>
    <property type="project" value="TreeGrafter"/>
</dbReference>
<dbReference type="AlphaFoldDB" id="A0A177KDS9"/>
<comment type="caution">
    <text evidence="1">The sequence shown here is derived from an EMBL/GenBank/DDBJ whole genome shotgun (WGS) entry which is preliminary data.</text>
</comment>